<dbReference type="OrthoDB" id="5970528at2759"/>
<reference evidence="1" key="1">
    <citation type="submission" date="2022-07" db="EMBL/GenBank/DDBJ databases">
        <title>Chromosome-level genome of Muraenolepis orangiensis.</title>
        <authorList>
            <person name="Kim J."/>
        </authorList>
    </citation>
    <scope>NUCLEOTIDE SEQUENCE</scope>
    <source>
        <strain evidence="1">KU_S4_2022</strain>
        <tissue evidence="1">Muscle</tissue>
    </source>
</reference>
<name>A0A9Q0EC29_9TELE</name>
<sequence length="139" mass="15262">MGPGASRSGAYMPSAQCEEPINSRASVFWALKALEDEGGERRGSPWTRERNTMVPATRLLAACLLATAWYFTATEGVVLYTCHNDTAELECEVGSKIQLHHILYKVGVGTRCGEGKRHPEDGPGIFCTFPWAEMVVEDL</sequence>
<keyword evidence="2" id="KW-1185">Reference proteome</keyword>
<protein>
    <submittedName>
        <fullName evidence="1">Uncharacterized protein</fullName>
    </submittedName>
</protein>
<evidence type="ECO:0000313" key="2">
    <source>
        <dbReference type="Proteomes" id="UP001148018"/>
    </source>
</evidence>
<evidence type="ECO:0000313" key="1">
    <source>
        <dbReference type="EMBL" id="KAJ3603653.1"/>
    </source>
</evidence>
<dbReference type="Proteomes" id="UP001148018">
    <property type="component" value="Unassembled WGS sequence"/>
</dbReference>
<dbReference type="EMBL" id="JANIIK010000044">
    <property type="protein sequence ID" value="KAJ3603653.1"/>
    <property type="molecule type" value="Genomic_DNA"/>
</dbReference>
<proteinExistence type="predicted"/>
<gene>
    <name evidence="1" type="ORF">NHX12_028398</name>
</gene>
<dbReference type="CDD" id="cd22823">
    <property type="entry name" value="Gal_Rha_Lectin"/>
    <property type="match status" value="1"/>
</dbReference>
<comment type="caution">
    <text evidence="1">The sequence shown here is derived from an EMBL/GenBank/DDBJ whole genome shotgun (WGS) entry which is preliminary data.</text>
</comment>
<organism evidence="1 2">
    <name type="scientific">Muraenolepis orangiensis</name>
    <name type="common">Patagonian moray cod</name>
    <dbReference type="NCBI Taxonomy" id="630683"/>
    <lineage>
        <taxon>Eukaryota</taxon>
        <taxon>Metazoa</taxon>
        <taxon>Chordata</taxon>
        <taxon>Craniata</taxon>
        <taxon>Vertebrata</taxon>
        <taxon>Euteleostomi</taxon>
        <taxon>Actinopterygii</taxon>
        <taxon>Neopterygii</taxon>
        <taxon>Teleostei</taxon>
        <taxon>Neoteleostei</taxon>
        <taxon>Acanthomorphata</taxon>
        <taxon>Zeiogadaria</taxon>
        <taxon>Gadariae</taxon>
        <taxon>Gadiformes</taxon>
        <taxon>Muraenolepidoidei</taxon>
        <taxon>Muraenolepididae</taxon>
        <taxon>Muraenolepis</taxon>
    </lineage>
</organism>
<dbReference type="AlphaFoldDB" id="A0A9Q0EC29"/>
<accession>A0A9Q0EC29</accession>